<feature type="compositionally biased region" description="Low complexity" evidence="1">
    <location>
        <begin position="72"/>
        <end position="81"/>
    </location>
</feature>
<evidence type="ECO:0008006" key="5">
    <source>
        <dbReference type="Google" id="ProtNLM"/>
    </source>
</evidence>
<dbReference type="EMBL" id="FUZV01000001">
    <property type="protein sequence ID" value="SKC61988.1"/>
    <property type="molecule type" value="Genomic_DNA"/>
</dbReference>
<evidence type="ECO:0000256" key="2">
    <source>
        <dbReference type="SAM" id="SignalP"/>
    </source>
</evidence>
<dbReference type="AlphaFoldDB" id="A0A1T5KF50"/>
<organism evidence="3 4">
    <name type="scientific">Pseudoxanthomonas indica</name>
    <dbReference type="NCBI Taxonomy" id="428993"/>
    <lineage>
        <taxon>Bacteria</taxon>
        <taxon>Pseudomonadati</taxon>
        <taxon>Pseudomonadota</taxon>
        <taxon>Gammaproteobacteria</taxon>
        <taxon>Lysobacterales</taxon>
        <taxon>Lysobacteraceae</taxon>
        <taxon>Pseudoxanthomonas</taxon>
    </lineage>
</organism>
<name>A0A1T5KF50_9GAMM</name>
<feature type="compositionally biased region" description="Pro residues" evidence="1">
    <location>
        <begin position="138"/>
        <end position="151"/>
    </location>
</feature>
<evidence type="ECO:0000313" key="4">
    <source>
        <dbReference type="Proteomes" id="UP000190341"/>
    </source>
</evidence>
<feature type="signal peptide" evidence="2">
    <location>
        <begin position="1"/>
        <end position="22"/>
    </location>
</feature>
<feature type="compositionally biased region" description="Polar residues" evidence="1">
    <location>
        <begin position="62"/>
        <end position="71"/>
    </location>
</feature>
<keyword evidence="4" id="KW-1185">Reference proteome</keyword>
<sequence length="225" mass="24513">MPVVRAFASLPLLLMAAMAVNAQELVIYRCEDATGQLTLRDSPCPPGEKQQARSMQRPRDPAQSSAPAVQTSTPTAPIAPASAPPPVVYRAPPRPMYECEAPDGSRYTNETGEGQARWESWVGYGYFWPRGGGVGGGPRPPTTPPPGTPPPDRPRPPVVGVVPVGGTWVRDVCHMLPQAETCARLSDRRYEILRRYGSAMPSERRTLDLEQRGIDARMANDCRNP</sequence>
<feature type="region of interest" description="Disordered" evidence="1">
    <location>
        <begin position="38"/>
        <end position="90"/>
    </location>
</feature>
<feature type="chain" id="PRO_5012346255" description="DUF4124 domain-containing protein" evidence="2">
    <location>
        <begin position="23"/>
        <end position="225"/>
    </location>
</feature>
<evidence type="ECO:0000256" key="1">
    <source>
        <dbReference type="SAM" id="MobiDB-lite"/>
    </source>
</evidence>
<protein>
    <recommendedName>
        <fullName evidence="5">DUF4124 domain-containing protein</fullName>
    </recommendedName>
</protein>
<dbReference type="STRING" id="428993.SAMN06296058_1630"/>
<dbReference type="OrthoDB" id="5974779at2"/>
<accession>A0A1T5KF50</accession>
<evidence type="ECO:0000313" key="3">
    <source>
        <dbReference type="EMBL" id="SKC61988.1"/>
    </source>
</evidence>
<feature type="region of interest" description="Disordered" evidence="1">
    <location>
        <begin position="132"/>
        <end position="156"/>
    </location>
</feature>
<dbReference type="Proteomes" id="UP000190341">
    <property type="component" value="Unassembled WGS sequence"/>
</dbReference>
<keyword evidence="2" id="KW-0732">Signal</keyword>
<proteinExistence type="predicted"/>
<gene>
    <name evidence="3" type="ORF">SAMN06296058_1630</name>
</gene>
<reference evidence="3 4" key="1">
    <citation type="submission" date="2017-02" db="EMBL/GenBank/DDBJ databases">
        <authorList>
            <person name="Peterson S.W."/>
        </authorList>
    </citation>
    <scope>NUCLEOTIDE SEQUENCE [LARGE SCALE GENOMIC DNA]</scope>
    <source>
        <strain evidence="3 4">P15</strain>
    </source>
</reference>
<dbReference type="RefSeq" id="WP_079723915.1">
    <property type="nucleotide sequence ID" value="NZ_BMCL01000002.1"/>
</dbReference>